<reference evidence="2 3" key="1">
    <citation type="submission" date="2019-03" db="EMBL/GenBank/DDBJ databases">
        <authorList>
            <person name="Dong K."/>
        </authorList>
    </citation>
    <scope>NUCLEOTIDE SEQUENCE [LARGE SCALE GENOMIC DNA]</scope>
    <source>
        <strain evidence="3">dk512</strain>
    </source>
</reference>
<dbReference type="Gene3D" id="3.30.390.30">
    <property type="match status" value="1"/>
</dbReference>
<dbReference type="InterPro" id="IPR016156">
    <property type="entry name" value="FAD/NAD-linked_Rdtase_dimer_sf"/>
</dbReference>
<feature type="domain" description="Reductase C-terminal" evidence="1">
    <location>
        <begin position="1"/>
        <end position="57"/>
    </location>
</feature>
<gene>
    <name evidence="2" type="ORF">E4K62_01520</name>
</gene>
<dbReference type="Pfam" id="PF14759">
    <property type="entry name" value="Reductase_C"/>
    <property type="match status" value="1"/>
</dbReference>
<organism evidence="2 3">
    <name type="scientific">Microbacterium wangchenii</name>
    <dbReference type="NCBI Taxonomy" id="2541726"/>
    <lineage>
        <taxon>Bacteria</taxon>
        <taxon>Bacillati</taxon>
        <taxon>Actinomycetota</taxon>
        <taxon>Actinomycetes</taxon>
        <taxon>Micrococcales</taxon>
        <taxon>Microbacteriaceae</taxon>
        <taxon>Microbacterium</taxon>
    </lineage>
</organism>
<evidence type="ECO:0000313" key="2">
    <source>
        <dbReference type="EMBL" id="QBR87491.1"/>
    </source>
</evidence>
<keyword evidence="3" id="KW-1185">Reference proteome</keyword>
<evidence type="ECO:0000259" key="1">
    <source>
        <dbReference type="Pfam" id="PF14759"/>
    </source>
</evidence>
<name>A0ABX5SMY2_9MICO</name>
<accession>A0ABX5SMY2</accession>
<protein>
    <recommendedName>
        <fullName evidence="1">Reductase C-terminal domain-containing protein</fullName>
    </recommendedName>
</protein>
<proteinExistence type="predicted"/>
<dbReference type="SUPFAM" id="SSF55424">
    <property type="entry name" value="FAD/NAD-linked reductases, dimerisation (C-terminal) domain"/>
    <property type="match status" value="1"/>
</dbReference>
<dbReference type="EMBL" id="CP038266">
    <property type="protein sequence ID" value="QBR87491.1"/>
    <property type="molecule type" value="Genomic_DNA"/>
</dbReference>
<dbReference type="InterPro" id="IPR028202">
    <property type="entry name" value="Reductase_C"/>
</dbReference>
<sequence length="74" mass="7969">MQIAGIARPSDSEILLAPTRESGLAVAREREGNLVAVETVNDPKIHLKARRLLAQGAVSITHVEELAPGRYQSP</sequence>
<evidence type="ECO:0000313" key="3">
    <source>
        <dbReference type="Proteomes" id="UP000295748"/>
    </source>
</evidence>
<dbReference type="Proteomes" id="UP000295748">
    <property type="component" value="Chromosome"/>
</dbReference>